<sequence length="153" mass="16680">MPDPAEPRRMAIRGLHHLTLISSDLQATTAFYRDLLGLALVQETTSDDDPDARHYWFDTGGGQRISFLEYASMDPGVVGKGSTHHIALTVDSGEELAGWRDYLTQHGVATSEIFSRNGFHSLYLRDPDGHILELATRVGVAAPPPAPPVPMSS</sequence>
<dbReference type="RefSeq" id="WP_353863961.1">
    <property type="nucleotide sequence ID" value="NZ_CP088295.1"/>
</dbReference>
<dbReference type="PANTHER" id="PTHR36110:SF4">
    <property type="entry name" value="RING-CLEAVING DIOXYGENASE MHQA-RELATED"/>
    <property type="match status" value="1"/>
</dbReference>
<gene>
    <name evidence="2" type="ORF">LRS13_22750</name>
</gene>
<proteinExistence type="predicted"/>
<name>A0ABY5PFP4_9ACTN</name>
<dbReference type="InterPro" id="IPR037523">
    <property type="entry name" value="VOC_core"/>
</dbReference>
<organism evidence="2 3">
    <name type="scientific">Svornostia abyssi</name>
    <dbReference type="NCBI Taxonomy" id="2898438"/>
    <lineage>
        <taxon>Bacteria</taxon>
        <taxon>Bacillati</taxon>
        <taxon>Actinomycetota</taxon>
        <taxon>Thermoleophilia</taxon>
        <taxon>Solirubrobacterales</taxon>
        <taxon>Baekduiaceae</taxon>
        <taxon>Svornostia</taxon>
    </lineage>
</organism>
<accession>A0ABY5PFP4</accession>
<evidence type="ECO:0000313" key="3">
    <source>
        <dbReference type="Proteomes" id="UP001058860"/>
    </source>
</evidence>
<dbReference type="InterPro" id="IPR004360">
    <property type="entry name" value="Glyas_Fos-R_dOase_dom"/>
</dbReference>
<dbReference type="Proteomes" id="UP001058860">
    <property type="component" value="Chromosome"/>
</dbReference>
<evidence type="ECO:0000259" key="1">
    <source>
        <dbReference type="PROSITE" id="PS51819"/>
    </source>
</evidence>
<dbReference type="PROSITE" id="PS51819">
    <property type="entry name" value="VOC"/>
    <property type="match status" value="1"/>
</dbReference>
<reference evidence="3" key="1">
    <citation type="submission" date="2021-11" db="EMBL/GenBank/DDBJ databases">
        <title>Cultivation dependent microbiological survey of springs from the worlds oldest radium mine currently devoted to the extraction of radon-saturated water.</title>
        <authorList>
            <person name="Kapinusova G."/>
            <person name="Smrhova T."/>
            <person name="Strejcek M."/>
            <person name="Suman J."/>
            <person name="Jani K."/>
            <person name="Pajer P."/>
            <person name="Uhlik O."/>
        </authorList>
    </citation>
    <scope>NUCLEOTIDE SEQUENCE [LARGE SCALE GENOMIC DNA]</scope>
    <source>
        <strain evidence="3">J379</strain>
    </source>
</reference>
<dbReference type="SUPFAM" id="SSF54593">
    <property type="entry name" value="Glyoxalase/Bleomycin resistance protein/Dihydroxybiphenyl dioxygenase"/>
    <property type="match status" value="1"/>
</dbReference>
<dbReference type="Pfam" id="PF00903">
    <property type="entry name" value="Glyoxalase"/>
    <property type="match status" value="1"/>
</dbReference>
<feature type="domain" description="VOC" evidence="1">
    <location>
        <begin position="14"/>
        <end position="137"/>
    </location>
</feature>
<protein>
    <submittedName>
        <fullName evidence="2">VOC family protein</fullName>
    </submittedName>
</protein>
<dbReference type="InterPro" id="IPR052537">
    <property type="entry name" value="Extradiol_RC_dioxygenase"/>
</dbReference>
<dbReference type="InterPro" id="IPR029068">
    <property type="entry name" value="Glyas_Bleomycin-R_OHBP_Dase"/>
</dbReference>
<evidence type="ECO:0000313" key="2">
    <source>
        <dbReference type="EMBL" id="UUY03456.1"/>
    </source>
</evidence>
<dbReference type="Gene3D" id="3.10.180.10">
    <property type="entry name" value="2,3-Dihydroxybiphenyl 1,2-Dioxygenase, domain 1"/>
    <property type="match status" value="1"/>
</dbReference>
<keyword evidence="3" id="KW-1185">Reference proteome</keyword>
<dbReference type="EMBL" id="CP088295">
    <property type="protein sequence ID" value="UUY03456.1"/>
    <property type="molecule type" value="Genomic_DNA"/>
</dbReference>
<dbReference type="PANTHER" id="PTHR36110">
    <property type="entry name" value="RING-CLEAVING DIOXYGENASE MHQE-RELATED"/>
    <property type="match status" value="1"/>
</dbReference>